<dbReference type="Proteomes" id="UP000247973">
    <property type="component" value="Unassembled WGS sequence"/>
</dbReference>
<dbReference type="PANTHER" id="PTHR35333">
    <property type="entry name" value="BETA-LACTAMASE"/>
    <property type="match status" value="1"/>
</dbReference>
<dbReference type="RefSeq" id="WP_110310366.1">
    <property type="nucleotide sequence ID" value="NZ_QICL01000008.1"/>
</dbReference>
<comment type="caution">
    <text evidence="6">The sequence shown here is derived from an EMBL/GenBank/DDBJ whole genome shotgun (WGS) entry which is preliminary data.</text>
</comment>
<dbReference type="GO" id="GO:0008800">
    <property type="term" value="F:beta-lactamase activity"/>
    <property type="evidence" value="ECO:0007669"/>
    <property type="project" value="UniProtKB-EC"/>
</dbReference>
<accession>A0A2V3PRU2</accession>
<dbReference type="Pfam" id="PF13354">
    <property type="entry name" value="Beta-lactamase2"/>
    <property type="match status" value="1"/>
</dbReference>
<dbReference type="InterPro" id="IPR045155">
    <property type="entry name" value="Beta-lactam_cat"/>
</dbReference>
<dbReference type="GO" id="GO:0046677">
    <property type="term" value="P:response to antibiotic"/>
    <property type="evidence" value="ECO:0007669"/>
    <property type="project" value="InterPro"/>
</dbReference>
<evidence type="ECO:0000256" key="1">
    <source>
        <dbReference type="ARBA" id="ARBA00001526"/>
    </source>
</evidence>
<keyword evidence="7" id="KW-1185">Reference proteome</keyword>
<organism evidence="6 7">
    <name type="scientific">Dysgonomonas alginatilytica</name>
    <dbReference type="NCBI Taxonomy" id="1605892"/>
    <lineage>
        <taxon>Bacteria</taxon>
        <taxon>Pseudomonadati</taxon>
        <taxon>Bacteroidota</taxon>
        <taxon>Bacteroidia</taxon>
        <taxon>Bacteroidales</taxon>
        <taxon>Dysgonomonadaceae</taxon>
        <taxon>Dysgonomonas</taxon>
    </lineage>
</organism>
<keyword evidence="4" id="KW-0732">Signal</keyword>
<proteinExistence type="inferred from homology"/>
<evidence type="ECO:0000256" key="3">
    <source>
        <dbReference type="ARBA" id="ARBA00012865"/>
    </source>
</evidence>
<dbReference type="NCBIfam" id="NF033103">
    <property type="entry name" value="bla_class_A"/>
    <property type="match status" value="1"/>
</dbReference>
<dbReference type="PANTHER" id="PTHR35333:SF3">
    <property type="entry name" value="BETA-LACTAMASE-TYPE TRANSPEPTIDASE FOLD CONTAINING PROTEIN"/>
    <property type="match status" value="1"/>
</dbReference>
<dbReference type="PRINTS" id="PR00118">
    <property type="entry name" value="BLACTAMASEA"/>
</dbReference>
<evidence type="ECO:0000313" key="7">
    <source>
        <dbReference type="Proteomes" id="UP000247973"/>
    </source>
</evidence>
<dbReference type="InterPro" id="IPR012338">
    <property type="entry name" value="Beta-lactam/transpept-like"/>
</dbReference>
<reference evidence="6 7" key="1">
    <citation type="submission" date="2018-03" db="EMBL/GenBank/DDBJ databases">
        <title>Genomic Encyclopedia of Archaeal and Bacterial Type Strains, Phase II (KMG-II): from individual species to whole genera.</title>
        <authorList>
            <person name="Goeker M."/>
        </authorList>
    </citation>
    <scope>NUCLEOTIDE SEQUENCE [LARGE SCALE GENOMIC DNA]</scope>
    <source>
        <strain evidence="6 7">DSM 100214</strain>
    </source>
</reference>
<comment type="catalytic activity">
    <reaction evidence="1">
        <text>a beta-lactam + H2O = a substituted beta-amino acid</text>
        <dbReference type="Rhea" id="RHEA:20401"/>
        <dbReference type="ChEBI" id="CHEBI:15377"/>
        <dbReference type="ChEBI" id="CHEBI:35627"/>
        <dbReference type="ChEBI" id="CHEBI:140347"/>
        <dbReference type="EC" id="3.5.2.6"/>
    </reaction>
</comment>
<name>A0A2V3PRU2_9BACT</name>
<sequence>MKMNRFLILGCFLWATLSVCAQGYELRKNIGSIIENKNATVGVAIIFNGKDTLTVNNQYRYPTMSVYKFHQALAVLDNLNRRNLPLDQQIYISKSALQPDTHSPLRDARPEGNFYMPIKELLQYSVSQSDNNACDILFSFLGGTDYVEKYIKSLGIMQIAITATEKEMHDDHSKQYANWTTPYSAVELLEKFRQQDDWFPPKYKNFLWESLIDTSTGQDKIKALLPPNTVVGHKTGTSFRNAQGLKAADNDLGFIELPNGKQFSIAVFIVNSIEDDKTNATIIAQISKAAYDYYKAK</sequence>
<evidence type="ECO:0000256" key="4">
    <source>
        <dbReference type="SAM" id="SignalP"/>
    </source>
</evidence>
<dbReference type="InterPro" id="IPR000871">
    <property type="entry name" value="Beta-lactam_class-A"/>
</dbReference>
<comment type="similarity">
    <text evidence="2">Belongs to the class-A beta-lactamase family.</text>
</comment>
<dbReference type="EMBL" id="QICL01000008">
    <property type="protein sequence ID" value="PXV65095.1"/>
    <property type="molecule type" value="Genomic_DNA"/>
</dbReference>
<evidence type="ECO:0000259" key="5">
    <source>
        <dbReference type="Pfam" id="PF13354"/>
    </source>
</evidence>
<dbReference type="EC" id="3.5.2.6" evidence="3"/>
<feature type="signal peptide" evidence="4">
    <location>
        <begin position="1"/>
        <end position="21"/>
    </location>
</feature>
<feature type="chain" id="PRO_5015890491" description="beta-lactamase" evidence="4">
    <location>
        <begin position="22"/>
        <end position="297"/>
    </location>
</feature>
<dbReference type="Gene3D" id="3.40.710.10">
    <property type="entry name" value="DD-peptidase/beta-lactamase superfamily"/>
    <property type="match status" value="1"/>
</dbReference>
<gene>
    <name evidence="6" type="ORF">CLV62_10893</name>
</gene>
<dbReference type="SUPFAM" id="SSF56601">
    <property type="entry name" value="beta-lactamase/transpeptidase-like"/>
    <property type="match status" value="1"/>
</dbReference>
<protein>
    <recommendedName>
        <fullName evidence="3">beta-lactamase</fullName>
        <ecNumber evidence="3">3.5.2.6</ecNumber>
    </recommendedName>
</protein>
<dbReference type="OrthoDB" id="9772863at2"/>
<dbReference type="AlphaFoldDB" id="A0A2V3PRU2"/>
<feature type="domain" description="Beta-lactamase class A catalytic" evidence="5">
    <location>
        <begin position="50"/>
        <end position="268"/>
    </location>
</feature>
<dbReference type="NCBIfam" id="NF012099">
    <property type="entry name" value="SubclassA2"/>
    <property type="match status" value="1"/>
</dbReference>
<dbReference type="GO" id="GO:0030655">
    <property type="term" value="P:beta-lactam antibiotic catabolic process"/>
    <property type="evidence" value="ECO:0007669"/>
    <property type="project" value="InterPro"/>
</dbReference>
<evidence type="ECO:0000256" key="2">
    <source>
        <dbReference type="ARBA" id="ARBA00009009"/>
    </source>
</evidence>
<evidence type="ECO:0000313" key="6">
    <source>
        <dbReference type="EMBL" id="PXV65095.1"/>
    </source>
</evidence>